<dbReference type="PANTHER" id="PTHR47966:SF6">
    <property type="entry name" value="PEPTIDASE A1 DOMAIN-CONTAINING PROTEIN"/>
    <property type="match status" value="1"/>
</dbReference>
<reference evidence="9" key="1">
    <citation type="submission" date="2020-05" db="EMBL/GenBank/DDBJ databases">
        <title>Evolutionary and genomic comparisons of hybrid uninucleate and nonhybrid Rhizoctonia fungi.</title>
        <authorList>
            <person name="Li C."/>
            <person name="Chen X."/>
        </authorList>
    </citation>
    <scope>NUCLEOTIDE SEQUENCE</scope>
    <source>
        <strain evidence="9">AG-1 IA</strain>
    </source>
</reference>
<organism evidence="9 10">
    <name type="scientific">Rhizoctonia solani</name>
    <dbReference type="NCBI Taxonomy" id="456999"/>
    <lineage>
        <taxon>Eukaryota</taxon>
        <taxon>Fungi</taxon>
        <taxon>Dikarya</taxon>
        <taxon>Basidiomycota</taxon>
        <taxon>Agaricomycotina</taxon>
        <taxon>Agaricomycetes</taxon>
        <taxon>Cantharellales</taxon>
        <taxon>Ceratobasidiaceae</taxon>
        <taxon>Rhizoctonia</taxon>
    </lineage>
</organism>
<feature type="domain" description="Peptidase A1" evidence="8">
    <location>
        <begin position="571"/>
        <end position="887"/>
    </location>
</feature>
<dbReference type="AlphaFoldDB" id="A0A8H8NXF6"/>
<proteinExistence type="inferred from homology"/>
<dbReference type="CDD" id="cd05471">
    <property type="entry name" value="pepsin_like"/>
    <property type="match status" value="2"/>
</dbReference>
<keyword evidence="4 6" id="KW-0378">Hydrolase</keyword>
<protein>
    <submittedName>
        <fullName evidence="9">Aspartyl protease</fullName>
    </submittedName>
</protein>
<name>A0A8H8NXF6_9AGAM</name>
<dbReference type="GeneID" id="67028977"/>
<evidence type="ECO:0000256" key="4">
    <source>
        <dbReference type="ARBA" id="ARBA00022801"/>
    </source>
</evidence>
<dbReference type="InterPro" id="IPR033121">
    <property type="entry name" value="PEPTIDASE_A1"/>
</dbReference>
<keyword evidence="2 6" id="KW-0645">Protease</keyword>
<evidence type="ECO:0000256" key="5">
    <source>
        <dbReference type="PIRSR" id="PIRSR601461-1"/>
    </source>
</evidence>
<keyword evidence="3 6" id="KW-0064">Aspartyl protease</keyword>
<evidence type="ECO:0000256" key="7">
    <source>
        <dbReference type="SAM" id="SignalP"/>
    </source>
</evidence>
<dbReference type="InterPro" id="IPR034164">
    <property type="entry name" value="Pepsin-like_dom"/>
</dbReference>
<dbReference type="PROSITE" id="PS00141">
    <property type="entry name" value="ASP_PROTEASE"/>
    <property type="match status" value="2"/>
</dbReference>
<evidence type="ECO:0000313" key="10">
    <source>
        <dbReference type="Proteomes" id="UP000650533"/>
    </source>
</evidence>
<feature type="domain" description="Peptidase A1" evidence="8">
    <location>
        <begin position="98"/>
        <end position="424"/>
    </location>
</feature>
<feature type="active site" evidence="5">
    <location>
        <position position="589"/>
    </location>
</feature>
<feature type="active site" evidence="5">
    <location>
        <position position="786"/>
    </location>
</feature>
<dbReference type="FunFam" id="2.40.70.10:FF:000115">
    <property type="entry name" value="Lysosomal aspartic protease"/>
    <property type="match status" value="1"/>
</dbReference>
<comment type="similarity">
    <text evidence="1 6">Belongs to the peptidase A1 family.</text>
</comment>
<accession>A0A8H8NXF6</accession>
<dbReference type="EMBL" id="CP059664">
    <property type="protein sequence ID" value="QRW21709.1"/>
    <property type="molecule type" value="Genomic_DNA"/>
</dbReference>
<keyword evidence="7" id="KW-0732">Signal</keyword>
<dbReference type="InterPro" id="IPR021109">
    <property type="entry name" value="Peptidase_aspartic_dom_sf"/>
</dbReference>
<evidence type="ECO:0000256" key="2">
    <source>
        <dbReference type="ARBA" id="ARBA00022670"/>
    </source>
</evidence>
<dbReference type="FunFam" id="2.40.70.10:FF:000008">
    <property type="entry name" value="Cathepsin D"/>
    <property type="match status" value="1"/>
</dbReference>
<evidence type="ECO:0000256" key="1">
    <source>
        <dbReference type="ARBA" id="ARBA00007447"/>
    </source>
</evidence>
<evidence type="ECO:0000256" key="6">
    <source>
        <dbReference type="RuleBase" id="RU000454"/>
    </source>
</evidence>
<dbReference type="RefSeq" id="XP_043181946.1">
    <property type="nucleotide sequence ID" value="XM_043326514.1"/>
</dbReference>
<evidence type="ECO:0000256" key="3">
    <source>
        <dbReference type="ARBA" id="ARBA00022750"/>
    </source>
</evidence>
<dbReference type="InterPro" id="IPR001969">
    <property type="entry name" value="Aspartic_peptidase_AS"/>
</dbReference>
<gene>
    <name evidence="9" type="ORF">RhiXN_06698</name>
</gene>
<dbReference type="SUPFAM" id="SSF50630">
    <property type="entry name" value="Acid proteases"/>
    <property type="match status" value="2"/>
</dbReference>
<feature type="signal peptide" evidence="7">
    <location>
        <begin position="1"/>
        <end position="37"/>
    </location>
</feature>
<dbReference type="KEGG" id="rsx:RhiXN_06698"/>
<dbReference type="PRINTS" id="PR00792">
    <property type="entry name" value="PEPSIN"/>
</dbReference>
<dbReference type="Gene3D" id="2.40.70.10">
    <property type="entry name" value="Acid Proteases"/>
    <property type="match status" value="4"/>
</dbReference>
<evidence type="ECO:0000313" key="9">
    <source>
        <dbReference type="EMBL" id="QRW21709.1"/>
    </source>
</evidence>
<dbReference type="Proteomes" id="UP000650533">
    <property type="component" value="Chromosome 7"/>
</dbReference>
<dbReference type="InterPro" id="IPR001461">
    <property type="entry name" value="Aspartic_peptidase_A1"/>
</dbReference>
<dbReference type="PROSITE" id="PS51767">
    <property type="entry name" value="PEPTIDASE_A1"/>
    <property type="match status" value="2"/>
</dbReference>
<evidence type="ECO:0000259" key="8">
    <source>
        <dbReference type="PROSITE" id="PS51767"/>
    </source>
</evidence>
<feature type="chain" id="PRO_5034825535" evidence="7">
    <location>
        <begin position="38"/>
        <end position="893"/>
    </location>
</feature>
<dbReference type="PANTHER" id="PTHR47966">
    <property type="entry name" value="BETA-SITE APP-CLEAVING ENZYME, ISOFORM A-RELATED"/>
    <property type="match status" value="1"/>
</dbReference>
<sequence length="893" mass="95351">MDRLGLCLTASSPHTTTSPGHIMKSLLLLSLASAATATPSVHIPLIRRSHTGIFSPDDLAAQRDALDAKYHTNGAITIRPRQNEGGVSMVNQNGDLSYYAFMNVGTPPTAYGVALDTGSSDLWFQSEACVACDGAKISTTSSSLQQTGRPFSIRYGSGSVQGTIVSDHVEIGGFAVDNQVMGLVTQASGVLLNGRSAGLLGLAFQVRYDVRQRIVPFWEALVTSGRWSQPLMSFWMTRFGNISTVRVEEYGGEFRMGGLNASLYTGEVEYIDMPSSVQAYWSIPLRQITVNGGPPITITNLGVTSLAAIDTGTSLIGGPPDIVAEIYSQVPNARKGTGNLERYWVFPCNQVVSITLNFGGRTWPIEPTDLILATTNPSVCVGAIFEVSMGGLGNPDVPQWIVGDAFLKNVYSVFRYQPPSVGFAQLSAAAGGALLQQPIPTTAPTPTAHLGAIAKWRHIHNGHEYRSSFRPTASWGLYLDFLIPHEILLFYDTVVAFSVIKAHAVPRPRKAVSVSSASLIRRGKSHPTLNFAAERKGLQEKYGGKYGSTSYSTRSNIIQEDMVNQNMDVMYYASVEVGTPPQSYAVILDTGSSDMWLQSVACAPCTGKKIDPATSSTLQPSSSSFSIAYGIGSVRGSLVNDVVSIGSSPAFTVQNQIWGLVNYTLGTPVPGNIAGLMGLGFKNLAASQATPFWETLVSNNQWDEPVMSFWMTRYGNISSASDAEFGGEFILGGTNEALYTGDIEFVSLPYASNPTFWAIPIHSITVNGNEISTVASDTSAALAAIDTATSLIGGPPSAVRKLYAAIPGAKQAEGVLEGFWTLPCSQRVESTLNFGGRAWAMSSDDFVLTTSTPNTCVGAVFETSLGDPDNAQIPQCKSLITKRLSSPSEVHST</sequence>
<dbReference type="Pfam" id="PF00026">
    <property type="entry name" value="Asp"/>
    <property type="match status" value="2"/>
</dbReference>
<dbReference type="GO" id="GO:0004190">
    <property type="term" value="F:aspartic-type endopeptidase activity"/>
    <property type="evidence" value="ECO:0007669"/>
    <property type="project" value="UniProtKB-KW"/>
</dbReference>
<dbReference type="GO" id="GO:0006508">
    <property type="term" value="P:proteolysis"/>
    <property type="evidence" value="ECO:0007669"/>
    <property type="project" value="UniProtKB-KW"/>
</dbReference>